<accession>A0A8X6TG07</accession>
<proteinExistence type="predicted"/>
<comment type="caution">
    <text evidence="1">The sequence shown here is derived from an EMBL/GenBank/DDBJ whole genome shotgun (WGS) entry which is preliminary data.</text>
</comment>
<evidence type="ECO:0000313" key="1">
    <source>
        <dbReference type="EMBL" id="GFT10921.1"/>
    </source>
</evidence>
<protein>
    <submittedName>
        <fullName evidence="1">Uncharacterized protein</fullName>
    </submittedName>
</protein>
<name>A0A8X6TG07_NEPPI</name>
<keyword evidence="2" id="KW-1185">Reference proteome</keyword>
<dbReference type="AlphaFoldDB" id="A0A8X6TG07"/>
<sequence>MVASWRVKDGKGIRKELITSSYNEYKVSRISFDYHEGTQIPTINTNYVYAIRFVGSGAEAGRMYCAVMNLPQSPTRFAPYNKRLFNTAKLVSEEAMQNATQETIREDESYKNITVTR</sequence>
<dbReference type="OrthoDB" id="6776978at2759"/>
<dbReference type="Proteomes" id="UP000887013">
    <property type="component" value="Unassembled WGS sequence"/>
</dbReference>
<organism evidence="1 2">
    <name type="scientific">Nephila pilipes</name>
    <name type="common">Giant wood spider</name>
    <name type="synonym">Nephila maculata</name>
    <dbReference type="NCBI Taxonomy" id="299642"/>
    <lineage>
        <taxon>Eukaryota</taxon>
        <taxon>Metazoa</taxon>
        <taxon>Ecdysozoa</taxon>
        <taxon>Arthropoda</taxon>
        <taxon>Chelicerata</taxon>
        <taxon>Arachnida</taxon>
        <taxon>Araneae</taxon>
        <taxon>Araneomorphae</taxon>
        <taxon>Entelegynae</taxon>
        <taxon>Araneoidea</taxon>
        <taxon>Nephilidae</taxon>
        <taxon>Nephila</taxon>
    </lineage>
</organism>
<evidence type="ECO:0000313" key="2">
    <source>
        <dbReference type="Proteomes" id="UP000887013"/>
    </source>
</evidence>
<gene>
    <name evidence="1" type="primary">AVEN_260355_1</name>
    <name evidence="1" type="ORF">NPIL_123601</name>
</gene>
<reference evidence="1" key="1">
    <citation type="submission" date="2020-08" db="EMBL/GenBank/DDBJ databases">
        <title>Multicomponent nature underlies the extraordinary mechanical properties of spider dragline silk.</title>
        <authorList>
            <person name="Kono N."/>
            <person name="Nakamura H."/>
            <person name="Mori M."/>
            <person name="Yoshida Y."/>
            <person name="Ohtoshi R."/>
            <person name="Malay A.D."/>
            <person name="Moran D.A.P."/>
            <person name="Tomita M."/>
            <person name="Numata K."/>
            <person name="Arakawa K."/>
        </authorList>
    </citation>
    <scope>NUCLEOTIDE SEQUENCE</scope>
</reference>
<dbReference type="EMBL" id="BMAW01008865">
    <property type="protein sequence ID" value="GFT10921.1"/>
    <property type="molecule type" value="Genomic_DNA"/>
</dbReference>